<organism evidence="1 2">
    <name type="scientific">Vicia faba</name>
    <name type="common">Broad bean</name>
    <name type="synonym">Faba vulgaris</name>
    <dbReference type="NCBI Taxonomy" id="3906"/>
    <lineage>
        <taxon>Eukaryota</taxon>
        <taxon>Viridiplantae</taxon>
        <taxon>Streptophyta</taxon>
        <taxon>Embryophyta</taxon>
        <taxon>Tracheophyta</taxon>
        <taxon>Spermatophyta</taxon>
        <taxon>Magnoliopsida</taxon>
        <taxon>eudicotyledons</taxon>
        <taxon>Gunneridae</taxon>
        <taxon>Pentapetalae</taxon>
        <taxon>rosids</taxon>
        <taxon>fabids</taxon>
        <taxon>Fabales</taxon>
        <taxon>Fabaceae</taxon>
        <taxon>Papilionoideae</taxon>
        <taxon>50 kb inversion clade</taxon>
        <taxon>NPAAA clade</taxon>
        <taxon>Hologalegina</taxon>
        <taxon>IRL clade</taxon>
        <taxon>Fabeae</taxon>
        <taxon>Vicia</taxon>
    </lineage>
</organism>
<dbReference type="AlphaFoldDB" id="A0AAV1B6T1"/>
<name>A0AAV1B6T1_VICFA</name>
<gene>
    <name evidence="1" type="ORF">VFH_VI110080</name>
</gene>
<proteinExistence type="predicted"/>
<evidence type="ECO:0000313" key="1">
    <source>
        <dbReference type="EMBL" id="CAI8618161.1"/>
    </source>
</evidence>
<protein>
    <submittedName>
        <fullName evidence="1">Uncharacterized protein</fullName>
    </submittedName>
</protein>
<accession>A0AAV1B6T1</accession>
<reference evidence="1 2" key="1">
    <citation type="submission" date="2023-01" db="EMBL/GenBank/DDBJ databases">
        <authorList>
            <person name="Kreplak J."/>
        </authorList>
    </citation>
    <scope>NUCLEOTIDE SEQUENCE [LARGE SCALE GENOMIC DNA]</scope>
</reference>
<dbReference type="EMBL" id="OX451741">
    <property type="protein sequence ID" value="CAI8618161.1"/>
    <property type="molecule type" value="Genomic_DNA"/>
</dbReference>
<evidence type="ECO:0000313" key="2">
    <source>
        <dbReference type="Proteomes" id="UP001157006"/>
    </source>
</evidence>
<sequence>MEKHLVNERRLMMILKRLLKHLLKITKHLENARRLIMILKRLLKHLLKSSPINSSRRRKRCVDKALLDDKFLDQRTLPIRDIILHADYKERLAMSILNYNYCVSMLAIDIGHNGLNFTNCSICFLM</sequence>
<keyword evidence="2" id="KW-1185">Reference proteome</keyword>
<dbReference type="Proteomes" id="UP001157006">
    <property type="component" value="Chromosome 6"/>
</dbReference>